<proteinExistence type="predicted"/>
<keyword evidence="2" id="KW-1185">Reference proteome</keyword>
<organism evidence="1 2">
    <name type="scientific">Robiginitalea marina</name>
    <dbReference type="NCBI Taxonomy" id="2954105"/>
    <lineage>
        <taxon>Bacteria</taxon>
        <taxon>Pseudomonadati</taxon>
        <taxon>Bacteroidota</taxon>
        <taxon>Flavobacteriia</taxon>
        <taxon>Flavobacteriales</taxon>
        <taxon>Flavobacteriaceae</taxon>
        <taxon>Robiginitalea</taxon>
    </lineage>
</organism>
<accession>A0ABT1AZX8</accession>
<comment type="caution">
    <text evidence="1">The sequence shown here is derived from an EMBL/GenBank/DDBJ whole genome shotgun (WGS) entry which is preliminary data.</text>
</comment>
<reference evidence="1 2" key="1">
    <citation type="submission" date="2022-06" db="EMBL/GenBank/DDBJ databases">
        <authorList>
            <person name="Xuan X."/>
        </authorList>
    </citation>
    <scope>NUCLEOTIDE SEQUENCE [LARGE SCALE GENOMIC DNA]</scope>
    <source>
        <strain evidence="1 2">2V75</strain>
    </source>
</reference>
<name>A0ABT1AZX8_9FLAO</name>
<evidence type="ECO:0000313" key="1">
    <source>
        <dbReference type="EMBL" id="MCO5725135.1"/>
    </source>
</evidence>
<gene>
    <name evidence="1" type="ORF">NG653_09735</name>
</gene>
<dbReference type="Proteomes" id="UP001206312">
    <property type="component" value="Unassembled WGS sequence"/>
</dbReference>
<dbReference type="EMBL" id="JAMXIB010000007">
    <property type="protein sequence ID" value="MCO5725135.1"/>
    <property type="molecule type" value="Genomic_DNA"/>
</dbReference>
<evidence type="ECO:0000313" key="2">
    <source>
        <dbReference type="Proteomes" id="UP001206312"/>
    </source>
</evidence>
<sequence>MFGRIRNSTFTRFLFGLLGLYFLNISVDSPDPFPNKVPEDLSFNDQESIVELIVEQVLGFEDLIREVDDPDPEDHNSTMGFKMPIMVQYTCDSGLSPVLVESRKEKFPEKNARFPMGFDPIDTPPPRI</sequence>
<protein>
    <submittedName>
        <fullName evidence="1">Uncharacterized protein</fullName>
    </submittedName>
</protein>